<sequence length="160" mass="17843">MLDVLLLRSYGSGDFASFGYFEEHEVPSGWPLGLENMNTRLRVAERSQAVTAAAAYRLHVSSPSFSSFSSSSLDTESTMSFFQDQSVSLGRLIGIKPGSRGRLEFSNRVHNENVCVRRSEAEDYKGQQGDNMSHKLCVPLLHNVLEKMSRSKSNSHSHKN</sequence>
<gene>
    <name evidence="1" type="ORF">MTR67_009362</name>
</gene>
<name>A0AAF0Q426_SOLVR</name>
<dbReference type="Proteomes" id="UP001234989">
    <property type="component" value="Chromosome 2"/>
</dbReference>
<reference evidence="1" key="1">
    <citation type="submission" date="2023-08" db="EMBL/GenBank/DDBJ databases">
        <title>A de novo genome assembly of Solanum verrucosum Schlechtendal, a Mexican diploid species geographically isolated from the other diploid A-genome species in potato relatives.</title>
        <authorList>
            <person name="Hosaka K."/>
        </authorList>
    </citation>
    <scope>NUCLEOTIDE SEQUENCE</scope>
    <source>
        <tissue evidence="1">Young leaves</tissue>
    </source>
</reference>
<accession>A0AAF0Q426</accession>
<dbReference type="AlphaFoldDB" id="A0AAF0Q426"/>
<proteinExistence type="predicted"/>
<dbReference type="InterPro" id="IPR040344">
    <property type="entry name" value="At3g17950-like"/>
</dbReference>
<keyword evidence="2" id="KW-1185">Reference proteome</keyword>
<dbReference type="PANTHER" id="PTHR33544">
    <property type="entry name" value="DUF4005 DOMAIN-CONTAINING PROTEIN-RELATED"/>
    <property type="match status" value="1"/>
</dbReference>
<dbReference type="EMBL" id="CP133613">
    <property type="protein sequence ID" value="WMV15977.1"/>
    <property type="molecule type" value="Genomic_DNA"/>
</dbReference>
<dbReference type="PANTHER" id="PTHR33544:SF14">
    <property type="entry name" value="PROTEIN, PUTATIVE-RELATED"/>
    <property type="match status" value="1"/>
</dbReference>
<protein>
    <submittedName>
        <fullName evidence="1">Uncharacterized protein</fullName>
    </submittedName>
</protein>
<evidence type="ECO:0000313" key="2">
    <source>
        <dbReference type="Proteomes" id="UP001234989"/>
    </source>
</evidence>
<evidence type="ECO:0000313" key="1">
    <source>
        <dbReference type="EMBL" id="WMV15977.1"/>
    </source>
</evidence>
<organism evidence="1 2">
    <name type="scientific">Solanum verrucosum</name>
    <dbReference type="NCBI Taxonomy" id="315347"/>
    <lineage>
        <taxon>Eukaryota</taxon>
        <taxon>Viridiplantae</taxon>
        <taxon>Streptophyta</taxon>
        <taxon>Embryophyta</taxon>
        <taxon>Tracheophyta</taxon>
        <taxon>Spermatophyta</taxon>
        <taxon>Magnoliopsida</taxon>
        <taxon>eudicotyledons</taxon>
        <taxon>Gunneridae</taxon>
        <taxon>Pentapetalae</taxon>
        <taxon>asterids</taxon>
        <taxon>lamiids</taxon>
        <taxon>Solanales</taxon>
        <taxon>Solanaceae</taxon>
        <taxon>Solanoideae</taxon>
        <taxon>Solaneae</taxon>
        <taxon>Solanum</taxon>
    </lineage>
</organism>